<dbReference type="InterPro" id="IPR010658">
    <property type="entry name" value="Nodulin-like"/>
</dbReference>
<proteinExistence type="predicted"/>
<evidence type="ECO:0000259" key="8">
    <source>
        <dbReference type="Pfam" id="PF23262"/>
    </source>
</evidence>
<dbReference type="InterPro" id="IPR036259">
    <property type="entry name" value="MFS_trans_sf"/>
</dbReference>
<name>A0A9Q0CQW5_9POAL</name>
<dbReference type="Pfam" id="PF23262">
    <property type="entry name" value="NFD4_C"/>
    <property type="match status" value="1"/>
</dbReference>
<dbReference type="InterPro" id="IPR056555">
    <property type="entry name" value="NFD4_C"/>
</dbReference>
<evidence type="ECO:0000256" key="1">
    <source>
        <dbReference type="ARBA" id="ARBA00004141"/>
    </source>
</evidence>
<sequence>MIQIDRPEKFEPSRLDLTVRIKSWHRGYSRQVRLYVRNTLNQTDRIRSERFWSAKRRKPFFQQEESVSIQNQPYFPLSPLSPKTKIYHFLVLYNTKQNETNSNKMVRVKEGSRPPWVGLGAAVWVEIAAGCAYTFPLYSHALKSALKLNQQQLTLLGVANDVGENFGLLPGVLCNRLAPWISLLIGAACSLVGFGAVWLAVSQVVPSMPYWLVWFALCVATNSSAWLGTAALVTNMRNFPLSRGTVAGILKGYIGLSAAVFTELYTGVLHNSSTKLLLFMTLGIPTTCLLVMYFVRPCTPSLEDDSSEKGHFIFVQIMSVLLGLFLLTSTVLDDVLGLKRSITYLLSGFMILLILAPFAIPIKMTLYPVNKKRSNEVLPSQEESLLVPTESETNPTYPESDDTSEDVDILLAEGEGAVQINKKKRKPRRGEDFNFRQALVKADFWLLFMVYFVGVGSGVTVLNNLAQIGIAAGVDDTTILLSVFSFCNFVGRLGGGGVSEYFVRTKMLPRPVLMTAAQIIMVITYLLFASGYNGTLYASVALLGICYGTQFSVMIPTASELFGLKHFGKIFNFMSLGNPLGAFLFSSILAGYVYDAEAAKQNPGYGINNSSATCLGPNCFRITFLVLAGLCALGTILSVILTVRIKPVYQMLYAGGSFRMSQSSLH</sequence>
<keyword evidence="2 6" id="KW-0812">Transmembrane</keyword>
<evidence type="ECO:0000256" key="4">
    <source>
        <dbReference type="ARBA" id="ARBA00023136"/>
    </source>
</evidence>
<dbReference type="GO" id="GO:0016020">
    <property type="term" value="C:membrane"/>
    <property type="evidence" value="ECO:0007669"/>
    <property type="project" value="UniProtKB-SubCell"/>
</dbReference>
<feature type="transmembrane region" description="Helical" evidence="6">
    <location>
        <begin position="444"/>
        <end position="462"/>
    </location>
</feature>
<keyword evidence="3 6" id="KW-1133">Transmembrane helix</keyword>
<dbReference type="Proteomes" id="UP001151287">
    <property type="component" value="Unassembled WGS sequence"/>
</dbReference>
<feature type="transmembrane region" description="Helical" evidence="6">
    <location>
        <begin position="570"/>
        <end position="594"/>
    </location>
</feature>
<evidence type="ECO:0000256" key="5">
    <source>
        <dbReference type="SAM" id="MobiDB-lite"/>
    </source>
</evidence>
<feature type="transmembrane region" description="Helical" evidence="6">
    <location>
        <begin position="468"/>
        <end position="491"/>
    </location>
</feature>
<comment type="caution">
    <text evidence="9">The sequence shown here is derived from an EMBL/GenBank/DDBJ whole genome shotgun (WGS) entry which is preliminary data.</text>
</comment>
<feature type="transmembrane region" description="Helical" evidence="6">
    <location>
        <begin position="622"/>
        <end position="643"/>
    </location>
</feature>
<reference evidence="9" key="1">
    <citation type="journal article" date="2022" name="Cell">
        <title>Repeat-based holocentromeres influence genome architecture and karyotype evolution.</title>
        <authorList>
            <person name="Hofstatter P.G."/>
            <person name="Thangavel G."/>
            <person name="Lux T."/>
            <person name="Neumann P."/>
            <person name="Vondrak T."/>
            <person name="Novak P."/>
            <person name="Zhang M."/>
            <person name="Costa L."/>
            <person name="Castellani M."/>
            <person name="Scott A."/>
            <person name="Toegelov H."/>
            <person name="Fuchs J."/>
            <person name="Mata-Sucre Y."/>
            <person name="Dias Y."/>
            <person name="Vanzela A.L.L."/>
            <person name="Huettel B."/>
            <person name="Almeida C.C.S."/>
            <person name="Simkova H."/>
            <person name="Souza G."/>
            <person name="Pedrosa-Harand A."/>
            <person name="Macas J."/>
            <person name="Mayer K.F.X."/>
            <person name="Houben A."/>
            <person name="Marques A."/>
        </authorList>
    </citation>
    <scope>NUCLEOTIDE SEQUENCE</scope>
    <source>
        <strain evidence="9">RhyBre1mFocal</strain>
    </source>
</reference>
<dbReference type="PANTHER" id="PTHR21576">
    <property type="entry name" value="UNCHARACTERIZED NODULIN-LIKE PROTEIN"/>
    <property type="match status" value="1"/>
</dbReference>
<evidence type="ECO:0000313" key="10">
    <source>
        <dbReference type="Proteomes" id="UP001151287"/>
    </source>
</evidence>
<comment type="subcellular location">
    <subcellularLocation>
        <location evidence="1">Membrane</location>
        <topology evidence="1">Multi-pass membrane protein</topology>
    </subcellularLocation>
</comment>
<dbReference type="EMBL" id="JAMQYH010000002">
    <property type="protein sequence ID" value="KAJ1698511.1"/>
    <property type="molecule type" value="Genomic_DNA"/>
</dbReference>
<gene>
    <name evidence="9" type="ORF">LUZ63_007023</name>
</gene>
<evidence type="ECO:0000256" key="3">
    <source>
        <dbReference type="ARBA" id="ARBA00022989"/>
    </source>
</evidence>
<feature type="region of interest" description="Disordered" evidence="5">
    <location>
        <begin position="380"/>
        <end position="403"/>
    </location>
</feature>
<dbReference type="AlphaFoldDB" id="A0A9Q0CQW5"/>
<evidence type="ECO:0000313" key="9">
    <source>
        <dbReference type="EMBL" id="KAJ1698511.1"/>
    </source>
</evidence>
<dbReference type="OrthoDB" id="410267at2759"/>
<dbReference type="Gene3D" id="1.20.1250.20">
    <property type="entry name" value="MFS general substrate transporter like domains"/>
    <property type="match status" value="1"/>
</dbReference>
<feature type="domain" description="Nodulin-like" evidence="7">
    <location>
        <begin position="115"/>
        <end position="362"/>
    </location>
</feature>
<protein>
    <recommendedName>
        <fullName evidence="11">Nodulin-like domain-containing protein</fullName>
    </recommendedName>
</protein>
<feature type="domain" description="NFD4 C-terminal" evidence="8">
    <location>
        <begin position="436"/>
        <end position="648"/>
    </location>
</feature>
<feature type="transmembrane region" description="Helical" evidence="6">
    <location>
        <begin position="311"/>
        <end position="332"/>
    </location>
</feature>
<evidence type="ECO:0000256" key="2">
    <source>
        <dbReference type="ARBA" id="ARBA00022692"/>
    </source>
</evidence>
<feature type="transmembrane region" description="Helical" evidence="6">
    <location>
        <begin position="536"/>
        <end position="558"/>
    </location>
</feature>
<dbReference type="PANTHER" id="PTHR21576:SF154">
    <property type="entry name" value="OS04G0502800 PROTEIN"/>
    <property type="match status" value="1"/>
</dbReference>
<feature type="transmembrane region" description="Helical" evidence="6">
    <location>
        <begin position="276"/>
        <end position="295"/>
    </location>
</feature>
<feature type="transmembrane region" description="Helical" evidence="6">
    <location>
        <begin position="211"/>
        <end position="233"/>
    </location>
</feature>
<feature type="transmembrane region" description="Helical" evidence="6">
    <location>
        <begin position="245"/>
        <end position="264"/>
    </location>
</feature>
<evidence type="ECO:0000256" key="6">
    <source>
        <dbReference type="SAM" id="Phobius"/>
    </source>
</evidence>
<evidence type="ECO:0008006" key="11">
    <source>
        <dbReference type="Google" id="ProtNLM"/>
    </source>
</evidence>
<accession>A0A9Q0CQW5</accession>
<keyword evidence="4 6" id="KW-0472">Membrane</keyword>
<feature type="transmembrane region" description="Helical" evidence="6">
    <location>
        <begin position="512"/>
        <end position="530"/>
    </location>
</feature>
<keyword evidence="10" id="KW-1185">Reference proteome</keyword>
<dbReference type="SUPFAM" id="SSF103473">
    <property type="entry name" value="MFS general substrate transporter"/>
    <property type="match status" value="2"/>
</dbReference>
<feature type="transmembrane region" description="Helical" evidence="6">
    <location>
        <begin position="344"/>
        <end position="362"/>
    </location>
</feature>
<feature type="transmembrane region" description="Helical" evidence="6">
    <location>
        <begin position="177"/>
        <end position="199"/>
    </location>
</feature>
<organism evidence="9 10">
    <name type="scientific">Rhynchospora breviuscula</name>
    <dbReference type="NCBI Taxonomy" id="2022672"/>
    <lineage>
        <taxon>Eukaryota</taxon>
        <taxon>Viridiplantae</taxon>
        <taxon>Streptophyta</taxon>
        <taxon>Embryophyta</taxon>
        <taxon>Tracheophyta</taxon>
        <taxon>Spermatophyta</taxon>
        <taxon>Magnoliopsida</taxon>
        <taxon>Liliopsida</taxon>
        <taxon>Poales</taxon>
        <taxon>Cyperaceae</taxon>
        <taxon>Cyperoideae</taxon>
        <taxon>Rhynchosporeae</taxon>
        <taxon>Rhynchospora</taxon>
    </lineage>
</organism>
<dbReference type="CDD" id="cd17354">
    <property type="entry name" value="MFS_Mch1p_like"/>
    <property type="match status" value="1"/>
</dbReference>
<evidence type="ECO:0000259" key="7">
    <source>
        <dbReference type="Pfam" id="PF06813"/>
    </source>
</evidence>
<dbReference type="Pfam" id="PF06813">
    <property type="entry name" value="Nodulin-like"/>
    <property type="match status" value="1"/>
</dbReference>